<comment type="caution">
    <text evidence="1">The sequence shown here is derived from an EMBL/GenBank/DDBJ whole genome shotgun (WGS) entry which is preliminary data.</text>
</comment>
<evidence type="ECO:0000313" key="1">
    <source>
        <dbReference type="EMBL" id="MFF3223112.1"/>
    </source>
</evidence>
<keyword evidence="2" id="KW-1185">Reference proteome</keyword>
<reference evidence="1 2" key="1">
    <citation type="submission" date="2024-10" db="EMBL/GenBank/DDBJ databases">
        <title>The Natural Products Discovery Center: Release of the First 8490 Sequenced Strains for Exploring Actinobacteria Biosynthetic Diversity.</title>
        <authorList>
            <person name="Kalkreuter E."/>
            <person name="Kautsar S.A."/>
            <person name="Yang D."/>
            <person name="Bader C.D."/>
            <person name="Teijaro C.N."/>
            <person name="Fluegel L."/>
            <person name="Davis C.M."/>
            <person name="Simpson J.R."/>
            <person name="Lauterbach L."/>
            <person name="Steele A.D."/>
            <person name="Gui C."/>
            <person name="Meng S."/>
            <person name="Li G."/>
            <person name="Viehrig K."/>
            <person name="Ye F."/>
            <person name="Su P."/>
            <person name="Kiefer A.F."/>
            <person name="Nichols A."/>
            <person name="Cepeda A.J."/>
            <person name="Yan W."/>
            <person name="Fan B."/>
            <person name="Jiang Y."/>
            <person name="Adhikari A."/>
            <person name="Zheng C.-J."/>
            <person name="Schuster L."/>
            <person name="Cowan T.M."/>
            <person name="Smanski M.J."/>
            <person name="Chevrette M.G."/>
            <person name="De Carvalho L.P.S."/>
            <person name="Shen B."/>
        </authorList>
    </citation>
    <scope>NUCLEOTIDE SEQUENCE [LARGE SCALE GENOMIC DNA]</scope>
    <source>
        <strain evidence="1 2">NPDC003040</strain>
    </source>
</reference>
<dbReference type="SUPFAM" id="SSF52777">
    <property type="entry name" value="CoA-dependent acyltransferases"/>
    <property type="match status" value="1"/>
</dbReference>
<dbReference type="EMBL" id="JBIAPI010000001">
    <property type="protein sequence ID" value="MFF3223112.1"/>
    <property type="molecule type" value="Genomic_DNA"/>
</dbReference>
<proteinExistence type="predicted"/>
<name>A0ABW6QPG4_9NOCA</name>
<dbReference type="Proteomes" id="UP001601948">
    <property type="component" value="Unassembled WGS sequence"/>
</dbReference>
<sequence length="405" mass="43288">MKSRNAEFTRLRGLDLRIVRLGLRMPMQLLWRVTGPVSHDLLAVMHRNLLAGPLNRQVRFARVPLARPVWSPSTQAKPVRVSPVALRATEILNWADDVAAVDLDVVGGRGWELAAAAVDDGTSIVSLVCSHALTDGQGLLAALLLAARNEYPVALGAVGQPTITADVMDAVHGGIRDHGRLIILWAKAFRAAHRKRGNALASMGTDDRSESGPVRSTVAVQVDTNAIDRIAAMHGGTATSLMLAITANVARCVRGEVGAGDALSVAVPVSLRTPDDQALSNVMAIATVVFEVQDARYTDLVEVRQRSKLAYARVSARDTGLAHSDAGYSTVGVLPAEVREVFGPALGVIGRATSDSGLRPGHVFAFTGWGDGTTSLWFQATGIHLDRSIITDEFDAWGLAVIRWW</sequence>
<gene>
    <name evidence="1" type="ORF">ACFYV7_09970</name>
</gene>
<evidence type="ECO:0000313" key="2">
    <source>
        <dbReference type="Proteomes" id="UP001601948"/>
    </source>
</evidence>
<accession>A0ABW6QPG4</accession>
<protein>
    <submittedName>
        <fullName evidence="1">Uncharacterized protein</fullName>
    </submittedName>
</protein>
<organism evidence="1 2">
    <name type="scientific">Nocardia suismassiliense</name>
    <dbReference type="NCBI Taxonomy" id="2077092"/>
    <lineage>
        <taxon>Bacteria</taxon>
        <taxon>Bacillati</taxon>
        <taxon>Actinomycetota</taxon>
        <taxon>Actinomycetes</taxon>
        <taxon>Mycobacteriales</taxon>
        <taxon>Nocardiaceae</taxon>
        <taxon>Nocardia</taxon>
    </lineage>
</organism>
<dbReference type="RefSeq" id="WP_387715871.1">
    <property type="nucleotide sequence ID" value="NZ_JBIAPI010000001.1"/>
</dbReference>